<dbReference type="Pfam" id="PF13359">
    <property type="entry name" value="DDE_Tnp_4"/>
    <property type="match status" value="1"/>
</dbReference>
<keyword evidence="6" id="KW-0378">Hydrolase</keyword>
<dbReference type="RefSeq" id="XP_026291307.2">
    <property type="nucleotide sequence ID" value="XM_026435522.2"/>
</dbReference>
<accession>A0A6J1TEY5</accession>
<evidence type="ECO:0000313" key="10">
    <source>
        <dbReference type="RefSeq" id="XP_026291307.2"/>
    </source>
</evidence>
<dbReference type="PANTHER" id="PTHR22930">
    <property type="match status" value="1"/>
</dbReference>
<evidence type="ECO:0000256" key="4">
    <source>
        <dbReference type="ARBA" id="ARBA00022722"/>
    </source>
</evidence>
<evidence type="ECO:0000256" key="3">
    <source>
        <dbReference type="ARBA" id="ARBA00006958"/>
    </source>
</evidence>
<dbReference type="PANTHER" id="PTHR22930:SF85">
    <property type="entry name" value="GH03217P-RELATED"/>
    <property type="match status" value="1"/>
</dbReference>
<protein>
    <submittedName>
        <fullName evidence="10">Nuclease HARBI1</fullName>
    </submittedName>
</protein>
<reference evidence="10" key="1">
    <citation type="submission" date="2025-08" db="UniProtKB">
        <authorList>
            <consortium name="RefSeq"/>
        </authorList>
    </citation>
    <scope>IDENTIFICATION</scope>
    <source>
        <tissue evidence="10">Whole organism</tissue>
    </source>
</reference>
<organism evidence="9 10">
    <name type="scientific">Frankliniella occidentalis</name>
    <name type="common">Western flower thrips</name>
    <name type="synonym">Euthrips occidentalis</name>
    <dbReference type="NCBI Taxonomy" id="133901"/>
    <lineage>
        <taxon>Eukaryota</taxon>
        <taxon>Metazoa</taxon>
        <taxon>Ecdysozoa</taxon>
        <taxon>Arthropoda</taxon>
        <taxon>Hexapoda</taxon>
        <taxon>Insecta</taxon>
        <taxon>Pterygota</taxon>
        <taxon>Neoptera</taxon>
        <taxon>Paraneoptera</taxon>
        <taxon>Thysanoptera</taxon>
        <taxon>Terebrantia</taxon>
        <taxon>Thripoidea</taxon>
        <taxon>Thripidae</taxon>
        <taxon>Frankliniella</taxon>
    </lineage>
</organism>
<comment type="subcellular location">
    <subcellularLocation>
        <location evidence="2">Nucleus</location>
    </subcellularLocation>
</comment>
<evidence type="ECO:0000256" key="5">
    <source>
        <dbReference type="ARBA" id="ARBA00022723"/>
    </source>
</evidence>
<dbReference type="KEGG" id="foc:113215857"/>
<proteinExistence type="inferred from homology"/>
<dbReference type="AlphaFoldDB" id="A0A6J1TEY5"/>
<dbReference type="GO" id="GO:0016787">
    <property type="term" value="F:hydrolase activity"/>
    <property type="evidence" value="ECO:0007669"/>
    <property type="project" value="UniProtKB-KW"/>
</dbReference>
<name>A0A6J1TEY5_FRAOC</name>
<evidence type="ECO:0000256" key="1">
    <source>
        <dbReference type="ARBA" id="ARBA00001968"/>
    </source>
</evidence>
<dbReference type="GeneID" id="113215857"/>
<keyword evidence="9" id="KW-1185">Reference proteome</keyword>
<dbReference type="GO" id="GO:0005634">
    <property type="term" value="C:nucleus"/>
    <property type="evidence" value="ECO:0007669"/>
    <property type="project" value="UniProtKB-SubCell"/>
</dbReference>
<dbReference type="Proteomes" id="UP000504606">
    <property type="component" value="Unplaced"/>
</dbReference>
<keyword evidence="7" id="KW-0539">Nucleus</keyword>
<dbReference type="InterPro" id="IPR027806">
    <property type="entry name" value="HARBI1_dom"/>
</dbReference>
<evidence type="ECO:0000256" key="6">
    <source>
        <dbReference type="ARBA" id="ARBA00022801"/>
    </source>
</evidence>
<dbReference type="GO" id="GO:0004518">
    <property type="term" value="F:nuclease activity"/>
    <property type="evidence" value="ECO:0007669"/>
    <property type="project" value="UniProtKB-KW"/>
</dbReference>
<evidence type="ECO:0000256" key="7">
    <source>
        <dbReference type="ARBA" id="ARBA00023242"/>
    </source>
</evidence>
<keyword evidence="5" id="KW-0479">Metal-binding</keyword>
<dbReference type="InterPro" id="IPR045249">
    <property type="entry name" value="HARBI1-like"/>
</dbReference>
<evidence type="ECO:0000256" key="2">
    <source>
        <dbReference type="ARBA" id="ARBA00004123"/>
    </source>
</evidence>
<dbReference type="GO" id="GO:0046872">
    <property type="term" value="F:metal ion binding"/>
    <property type="evidence" value="ECO:0007669"/>
    <property type="project" value="UniProtKB-KW"/>
</dbReference>
<comment type="cofactor">
    <cofactor evidence="1">
        <name>a divalent metal cation</name>
        <dbReference type="ChEBI" id="CHEBI:60240"/>
    </cofactor>
</comment>
<gene>
    <name evidence="10" type="primary">LOC113215857</name>
</gene>
<keyword evidence="4" id="KW-0540">Nuclease</keyword>
<feature type="domain" description="DDE Tnp4" evidence="8">
    <location>
        <begin position="41"/>
        <end position="163"/>
    </location>
</feature>
<sequence length="197" mass="22949">MKPYGNLLTHCNFGCTRKCFLLLKCQYNFVGHSNKFSDMRCCADLNIMNVDARWPGSVTDNLIWEASTARNIVEQAYWEDRCWLLGDNGYYTALWLHVPILHAEPGTPQFRYTQLHCRSRNVVERCIGILKARWRLLSCDRCINYRNATYAGMMVNACCVLHNYCNQRRVPMPDPLIEDDVYVPPELEDLPIDVDVY</sequence>
<dbReference type="OrthoDB" id="6509413at2759"/>
<evidence type="ECO:0000313" key="9">
    <source>
        <dbReference type="Proteomes" id="UP000504606"/>
    </source>
</evidence>
<evidence type="ECO:0000259" key="8">
    <source>
        <dbReference type="Pfam" id="PF13359"/>
    </source>
</evidence>
<comment type="similarity">
    <text evidence="3">Belongs to the HARBI1 family.</text>
</comment>